<evidence type="ECO:0000256" key="3">
    <source>
        <dbReference type="ARBA" id="ARBA00007739"/>
    </source>
</evidence>
<evidence type="ECO:0000259" key="13">
    <source>
        <dbReference type="Pfam" id="PF00905"/>
    </source>
</evidence>
<evidence type="ECO:0000256" key="12">
    <source>
        <dbReference type="SAM" id="Phobius"/>
    </source>
</evidence>
<evidence type="ECO:0000256" key="1">
    <source>
        <dbReference type="ARBA" id="ARBA00004752"/>
    </source>
</evidence>
<evidence type="ECO:0000256" key="11">
    <source>
        <dbReference type="ARBA" id="ARBA00049902"/>
    </source>
</evidence>
<dbReference type="SUPFAM" id="SSF56601">
    <property type="entry name" value="beta-lactamase/transpeptidase-like"/>
    <property type="match status" value="1"/>
</dbReference>
<protein>
    <recommendedName>
        <fullName evidence="10">peptidoglycan glycosyltransferase</fullName>
        <ecNumber evidence="10">2.4.99.28</ecNumber>
    </recommendedName>
</protein>
<feature type="transmembrane region" description="Helical" evidence="12">
    <location>
        <begin position="20"/>
        <end position="42"/>
    </location>
</feature>
<dbReference type="GO" id="GO:0004180">
    <property type="term" value="F:carboxypeptidase activity"/>
    <property type="evidence" value="ECO:0007669"/>
    <property type="project" value="UniProtKB-KW"/>
</dbReference>
<dbReference type="GO" id="GO:0008955">
    <property type="term" value="F:peptidoglycan glycosyltransferase activity"/>
    <property type="evidence" value="ECO:0007669"/>
    <property type="project" value="UniProtKB-EC"/>
</dbReference>
<dbReference type="InterPro" id="IPR012338">
    <property type="entry name" value="Beta-lactam/transpept-like"/>
</dbReference>
<keyword evidence="12" id="KW-0472">Membrane</keyword>
<dbReference type="KEGG" id="acp:A2cp1_1927"/>
<dbReference type="InterPro" id="IPR001460">
    <property type="entry name" value="PCN-bd_Tpept"/>
</dbReference>
<dbReference type="RefSeq" id="WP_012633183.1">
    <property type="nucleotide sequence ID" value="NC_011891.1"/>
</dbReference>
<keyword evidence="7 15" id="KW-0808">Transferase</keyword>
<evidence type="ECO:0000256" key="10">
    <source>
        <dbReference type="ARBA" id="ARBA00044770"/>
    </source>
</evidence>
<evidence type="ECO:0000256" key="6">
    <source>
        <dbReference type="ARBA" id="ARBA00022676"/>
    </source>
</evidence>
<keyword evidence="12" id="KW-1133">Transmembrane helix</keyword>
<dbReference type="GO" id="GO:0008658">
    <property type="term" value="F:penicillin binding"/>
    <property type="evidence" value="ECO:0007669"/>
    <property type="project" value="InterPro"/>
</dbReference>
<dbReference type="GO" id="GO:0030288">
    <property type="term" value="C:outer membrane-bounded periplasmic space"/>
    <property type="evidence" value="ECO:0007669"/>
    <property type="project" value="TreeGrafter"/>
</dbReference>
<keyword evidence="5" id="KW-0645">Protease</keyword>
<evidence type="ECO:0000313" key="15">
    <source>
        <dbReference type="EMBL" id="ACL65269.1"/>
    </source>
</evidence>
<keyword evidence="16" id="KW-1185">Reference proteome</keyword>
<dbReference type="Proteomes" id="UP000007089">
    <property type="component" value="Chromosome"/>
</dbReference>
<reference evidence="15" key="1">
    <citation type="submission" date="2009-01" db="EMBL/GenBank/DDBJ databases">
        <title>Complete sequence of Anaeromyxobacter dehalogenans 2CP-1.</title>
        <authorList>
            <consortium name="US DOE Joint Genome Institute"/>
            <person name="Lucas S."/>
            <person name="Copeland A."/>
            <person name="Lapidus A."/>
            <person name="Glavina del Rio T."/>
            <person name="Dalin E."/>
            <person name="Tice H."/>
            <person name="Bruce D."/>
            <person name="Goodwin L."/>
            <person name="Pitluck S."/>
            <person name="Saunders E."/>
            <person name="Brettin T."/>
            <person name="Detter J.C."/>
            <person name="Han C."/>
            <person name="Larimer F."/>
            <person name="Land M."/>
            <person name="Hauser L."/>
            <person name="Kyrpides N."/>
            <person name="Ovchinnikova G."/>
            <person name="Beliaev A.S."/>
            <person name="Richardson P."/>
        </authorList>
    </citation>
    <scope>NUCLEOTIDE SEQUENCE</scope>
    <source>
        <strain evidence="15">2CP-1</strain>
    </source>
</reference>
<keyword evidence="12" id="KW-0812">Transmembrane</keyword>
<comment type="similarity">
    <text evidence="3">In the N-terminal section; belongs to the glycosyltransferase 51 family.</text>
</comment>
<dbReference type="SUPFAM" id="SSF53955">
    <property type="entry name" value="Lysozyme-like"/>
    <property type="match status" value="1"/>
</dbReference>
<comment type="pathway">
    <text evidence="1">Cell wall biogenesis; peptidoglycan biosynthesis.</text>
</comment>
<keyword evidence="4" id="KW-0121">Carboxypeptidase</keyword>
<dbReference type="Pfam" id="PF00905">
    <property type="entry name" value="Transpeptidase"/>
    <property type="match status" value="1"/>
</dbReference>
<dbReference type="PANTHER" id="PTHR32282:SF15">
    <property type="entry name" value="PENICILLIN-BINDING PROTEIN 1C"/>
    <property type="match status" value="1"/>
</dbReference>
<dbReference type="Gene3D" id="1.10.3810.10">
    <property type="entry name" value="Biosynthetic peptidoglycan transglycosylase-like"/>
    <property type="match status" value="1"/>
</dbReference>
<dbReference type="GO" id="GO:0009252">
    <property type="term" value="P:peptidoglycan biosynthetic process"/>
    <property type="evidence" value="ECO:0007669"/>
    <property type="project" value="UniProtKB-UniPathway"/>
</dbReference>
<dbReference type="InterPro" id="IPR023346">
    <property type="entry name" value="Lysozyme-like_dom_sf"/>
</dbReference>
<evidence type="ECO:0000256" key="9">
    <source>
        <dbReference type="ARBA" id="ARBA00023268"/>
    </source>
</evidence>
<evidence type="ECO:0000259" key="14">
    <source>
        <dbReference type="Pfam" id="PF00912"/>
    </source>
</evidence>
<proteinExistence type="inferred from homology"/>
<sequence length="782" mass="81285">MREAFQRAARALRPALARLAAALGGLGAVAALAAAVFVAWPLPDGLLERRPVAAVRFTDRDGGLLREVASRADGRSVPLPPGEPVPPRVRAAFLAAEDARFDRHPGVDPLAVARAGWQLVRYRRVVSGASTLTMQLARALVPHPRTAGGKALEALWALRLEAHLGKDELLRAYLDRVPLGGDLHGVEAAAGLYFGRPARTLSAAQAALLAGLARAPTALDPLRRPEASRDRALAVLGRMEALGLVRAEEARLAREAPLDLAAAERSFEAPHLVDALSARLGALGLDAAAEVETTLDRGLQRDVEDLVRAELAGDPRLGNAAVVVVDNASGEVLAYVGSADFLDAAGLGQNDGVRARRQPGSALKPFAYGLALARGWTAASVLSDVEVRLATPTGDWVPRNYDRRAHGPVPLRAALQNSYNVPAVRLAEALGPERVLRTLGAAGFESLSGGADRYGAGVVLGNGDATLRELARAYRGLARGGVLEPLREVRAGRDAAGRPLAVARELAPRRFLPAGAVALLTDVLSDEAARAPAFGVHNALRLPFPVAAKTGTSRAYVDNWTAGYTAERTVAVWVGSFDGRPMQGVSGITGAGPIFARVMVRAMRGIEPAPLVDRGRFIHARVCPLTGLRAGPGCPGALDEVFLPGTAPSATCGAHARGPGGPVALAPELLGWARAEGIAAVADGRAPGATGAGGARVLLPAEGDEYLVEAGYPAGAQGIPLRLALPPGTVRAEVRVGDERLALGPPFAGRLEARPGRHRLEVWLPGGAAPAAVSTFTVRGAQ</sequence>
<keyword evidence="6" id="KW-0328">Glycosyltransferase</keyword>
<dbReference type="InterPro" id="IPR050396">
    <property type="entry name" value="Glycosyltr_51/Transpeptidase"/>
</dbReference>
<keyword evidence="9" id="KW-0511">Multifunctional enzyme</keyword>
<organism evidence="15 16">
    <name type="scientific">Anaeromyxobacter dehalogenans (strain ATCC BAA-258 / DSM 21875 / 2CP-1)</name>
    <dbReference type="NCBI Taxonomy" id="455488"/>
    <lineage>
        <taxon>Bacteria</taxon>
        <taxon>Pseudomonadati</taxon>
        <taxon>Myxococcota</taxon>
        <taxon>Myxococcia</taxon>
        <taxon>Myxococcales</taxon>
        <taxon>Cystobacterineae</taxon>
        <taxon>Anaeromyxobacteraceae</taxon>
        <taxon>Anaeromyxobacter</taxon>
    </lineage>
</organism>
<evidence type="ECO:0000256" key="2">
    <source>
        <dbReference type="ARBA" id="ARBA00007090"/>
    </source>
</evidence>
<dbReference type="InterPro" id="IPR036950">
    <property type="entry name" value="PBP_transglycosylase"/>
</dbReference>
<name>B8J779_ANAD2</name>
<dbReference type="AlphaFoldDB" id="B8J779"/>
<evidence type="ECO:0000313" key="16">
    <source>
        <dbReference type="Proteomes" id="UP000007089"/>
    </source>
</evidence>
<dbReference type="GO" id="GO:0006508">
    <property type="term" value="P:proteolysis"/>
    <property type="evidence" value="ECO:0007669"/>
    <property type="project" value="UniProtKB-KW"/>
</dbReference>
<gene>
    <name evidence="15" type="ordered locus">A2cp1_1927</name>
</gene>
<keyword evidence="8" id="KW-0378">Hydrolase</keyword>
<evidence type="ECO:0000256" key="7">
    <source>
        <dbReference type="ARBA" id="ARBA00022679"/>
    </source>
</evidence>
<accession>B8J779</accession>
<dbReference type="NCBIfam" id="TIGR02073">
    <property type="entry name" value="PBP_1c"/>
    <property type="match status" value="1"/>
</dbReference>
<dbReference type="Pfam" id="PF00912">
    <property type="entry name" value="Transgly"/>
    <property type="match status" value="1"/>
</dbReference>
<evidence type="ECO:0000256" key="5">
    <source>
        <dbReference type="ARBA" id="ARBA00022670"/>
    </source>
</evidence>
<dbReference type="CAZy" id="GT51">
    <property type="family name" value="Glycosyltransferase Family 51"/>
</dbReference>
<evidence type="ECO:0000256" key="8">
    <source>
        <dbReference type="ARBA" id="ARBA00022801"/>
    </source>
</evidence>
<dbReference type="InterPro" id="IPR011815">
    <property type="entry name" value="PBP_1c"/>
</dbReference>
<dbReference type="EMBL" id="CP001359">
    <property type="protein sequence ID" value="ACL65269.1"/>
    <property type="molecule type" value="Genomic_DNA"/>
</dbReference>
<dbReference type="InterPro" id="IPR001264">
    <property type="entry name" value="Glyco_trans_51"/>
</dbReference>
<evidence type="ECO:0000256" key="4">
    <source>
        <dbReference type="ARBA" id="ARBA00022645"/>
    </source>
</evidence>
<dbReference type="PANTHER" id="PTHR32282">
    <property type="entry name" value="BINDING PROTEIN TRANSPEPTIDASE, PUTATIVE-RELATED"/>
    <property type="match status" value="1"/>
</dbReference>
<dbReference type="HOGENOM" id="CLU_006354_7_1_7"/>
<dbReference type="UniPathway" id="UPA00219"/>
<dbReference type="Gene3D" id="3.40.710.10">
    <property type="entry name" value="DD-peptidase/beta-lactamase superfamily"/>
    <property type="match status" value="1"/>
</dbReference>
<comment type="similarity">
    <text evidence="2">In the C-terminal section; belongs to the transpeptidase family.</text>
</comment>
<dbReference type="EC" id="2.4.99.28" evidence="10"/>
<feature type="domain" description="Penicillin-binding protein transpeptidase" evidence="13">
    <location>
        <begin position="321"/>
        <end position="599"/>
    </location>
</feature>
<comment type="catalytic activity">
    <reaction evidence="11">
        <text>[GlcNAc-(1-&gt;4)-Mur2Ac(oyl-L-Ala-gamma-D-Glu-L-Lys-D-Ala-D-Ala)](n)-di-trans,octa-cis-undecaprenyl diphosphate + beta-D-GlcNAc-(1-&gt;4)-Mur2Ac(oyl-L-Ala-gamma-D-Glu-L-Lys-D-Ala-D-Ala)-di-trans,octa-cis-undecaprenyl diphosphate = [GlcNAc-(1-&gt;4)-Mur2Ac(oyl-L-Ala-gamma-D-Glu-L-Lys-D-Ala-D-Ala)](n+1)-di-trans,octa-cis-undecaprenyl diphosphate + di-trans,octa-cis-undecaprenyl diphosphate + H(+)</text>
        <dbReference type="Rhea" id="RHEA:23708"/>
        <dbReference type="Rhea" id="RHEA-COMP:9602"/>
        <dbReference type="Rhea" id="RHEA-COMP:9603"/>
        <dbReference type="ChEBI" id="CHEBI:15378"/>
        <dbReference type="ChEBI" id="CHEBI:58405"/>
        <dbReference type="ChEBI" id="CHEBI:60033"/>
        <dbReference type="ChEBI" id="CHEBI:78435"/>
        <dbReference type="EC" id="2.4.99.28"/>
    </reaction>
</comment>
<feature type="domain" description="Glycosyl transferase family 51" evidence="14">
    <location>
        <begin position="81"/>
        <end position="239"/>
    </location>
</feature>